<dbReference type="InterPro" id="IPR027414">
    <property type="entry name" value="GH95_N_dom"/>
</dbReference>
<dbReference type="PANTHER" id="PTHR31084">
    <property type="entry name" value="ALPHA-L-FUCOSIDASE 2"/>
    <property type="match status" value="1"/>
</dbReference>
<dbReference type="InterPro" id="IPR013780">
    <property type="entry name" value="Glyco_hydro_b"/>
</dbReference>
<evidence type="ECO:0000259" key="2">
    <source>
        <dbReference type="Pfam" id="PF21307"/>
    </source>
</evidence>
<dbReference type="Gene3D" id="2.70.98.50">
    <property type="entry name" value="putative glycoside hydrolase family protein from bacillus halodurans"/>
    <property type="match status" value="1"/>
</dbReference>
<dbReference type="Gene3D" id="2.60.40.1180">
    <property type="entry name" value="Golgi alpha-mannosidase II"/>
    <property type="match status" value="1"/>
</dbReference>
<dbReference type="InterPro" id="IPR049053">
    <property type="entry name" value="AFCA-like_C"/>
</dbReference>
<dbReference type="InterPro" id="IPR008928">
    <property type="entry name" value="6-hairpin_glycosidase_sf"/>
</dbReference>
<dbReference type="Pfam" id="PF14498">
    <property type="entry name" value="Glyco_hyd_65N_2"/>
    <property type="match status" value="1"/>
</dbReference>
<dbReference type="EMBL" id="JBHSED010000074">
    <property type="protein sequence ID" value="MFC4307230.1"/>
    <property type="molecule type" value="Genomic_DNA"/>
</dbReference>
<dbReference type="PIRSF" id="PIRSF007663">
    <property type="entry name" value="UCP007663"/>
    <property type="match status" value="1"/>
</dbReference>
<dbReference type="Pfam" id="PF22124">
    <property type="entry name" value="Glyco_hydro_95_cat"/>
    <property type="match status" value="1"/>
</dbReference>
<evidence type="ECO:0000259" key="3">
    <source>
        <dbReference type="Pfam" id="PF22124"/>
    </source>
</evidence>
<dbReference type="InterPro" id="IPR016518">
    <property type="entry name" value="Alpha-L-fucosidase"/>
</dbReference>
<evidence type="ECO:0000259" key="1">
    <source>
        <dbReference type="Pfam" id="PF14498"/>
    </source>
</evidence>
<dbReference type="GO" id="GO:0016787">
    <property type="term" value="F:hydrolase activity"/>
    <property type="evidence" value="ECO:0007669"/>
    <property type="project" value="UniProtKB-KW"/>
</dbReference>
<dbReference type="RefSeq" id="WP_204602972.1">
    <property type="nucleotide sequence ID" value="NZ_JBHSED010000074.1"/>
</dbReference>
<accession>A0ABV8SJN4</accession>
<comment type="caution">
    <text evidence="4">The sequence shown here is derived from an EMBL/GenBank/DDBJ whole genome shotgun (WGS) entry which is preliminary data.</text>
</comment>
<evidence type="ECO:0000313" key="5">
    <source>
        <dbReference type="Proteomes" id="UP001595755"/>
    </source>
</evidence>
<dbReference type="InterPro" id="IPR054363">
    <property type="entry name" value="GH95_cat"/>
</dbReference>
<evidence type="ECO:0000313" key="4">
    <source>
        <dbReference type="EMBL" id="MFC4307230.1"/>
    </source>
</evidence>
<dbReference type="PANTHER" id="PTHR31084:SF0">
    <property type="entry name" value="ALPHA-L-FUCOSIDASE 2"/>
    <property type="match status" value="1"/>
</dbReference>
<gene>
    <name evidence="4" type="ORF">ACFO1S_27780</name>
</gene>
<protein>
    <submittedName>
        <fullName evidence="4">Glycoside hydrolase N-terminal domain-containing protein</fullName>
    </submittedName>
</protein>
<dbReference type="SUPFAM" id="SSF48208">
    <property type="entry name" value="Six-hairpin glycosidases"/>
    <property type="match status" value="1"/>
</dbReference>
<feature type="domain" description="Glycosyl hydrolase family 95 catalytic" evidence="3">
    <location>
        <begin position="281"/>
        <end position="695"/>
    </location>
</feature>
<proteinExistence type="predicted"/>
<organism evidence="4 5">
    <name type="scientific">Cohnella boryungensis</name>
    <dbReference type="NCBI Taxonomy" id="768479"/>
    <lineage>
        <taxon>Bacteria</taxon>
        <taxon>Bacillati</taxon>
        <taxon>Bacillota</taxon>
        <taxon>Bacilli</taxon>
        <taxon>Bacillales</taxon>
        <taxon>Paenibacillaceae</taxon>
        <taxon>Cohnella</taxon>
    </lineage>
</organism>
<sequence>MKLHYRKPADVWTEALPLGNGSLGAMVYGGVDLERLQLNEDTLWSGYPRDWNNPLGRDALPRLRKLIADGRHEEAERLSRASMMGPYTQTYMPLGQLQLSFFHGNLAEAYRRELDLEDGVARVRYRIGQVEYCREAFVSHPDRVLVLRLTASRERMLAFKAELSSPLRSTRSREEKELVLRGICPENVDPNYYPTDEPVRYGDPASSRAIRFEGRIGVQADSQAIVRCDSEGLHVEGATEVTLLFAAGTSFKGFDQLPDADGRLAEELARSRLAAAMAQPYEALLDKHLNDYRELFGRVELKLGPADDRGELSTDKRIAEYGANDPQLVELLFQYGRYLMIAGSRKGTQPTNLQGIWSHQVRPVWSCNYTLNINAQMNYWPAEVGNLSECHEPLLRFIGELAANGRITAETNYGCRGWTAHHNSDLWRQSAPPGDYGHGNPLWANWPMGGVWLCQHLWEHYAFGRDAAYLREYAYPIMKDAALFCLDWLVEDGQGGLMTSPSTSPEHRFVDASGRESALSETVTMDVTLIRELFGHCIEAARLLRQDEELVETLSVSLSRLPSYRVGKHGQLQEWSADYEDEDVQHRHVSHLYGIYPGYEPDIGEQEALSHAARVSMERRGDDGTGWSLAWKVALWARFREGDRALRLIANLLRPAEDDGISFVGGGVYPNLFDAHPPFQIDGNFGVTAAIAEMLLQSHGGTIEWLPALPSAWKEGSVRGLRARGGFEVSLTWSEGRLQEALLTSLAGETCTIRSREPIRAKNESAAVPSLLAMEAFAETKELQDGTAAPQLYRFPTEAGCTYRITAASTHH</sequence>
<keyword evidence="4" id="KW-0378">Hydrolase</keyword>
<reference evidence="5" key="1">
    <citation type="journal article" date="2019" name="Int. J. Syst. Evol. Microbiol.">
        <title>The Global Catalogue of Microorganisms (GCM) 10K type strain sequencing project: providing services to taxonomists for standard genome sequencing and annotation.</title>
        <authorList>
            <consortium name="The Broad Institute Genomics Platform"/>
            <consortium name="The Broad Institute Genome Sequencing Center for Infectious Disease"/>
            <person name="Wu L."/>
            <person name="Ma J."/>
        </authorList>
    </citation>
    <scope>NUCLEOTIDE SEQUENCE [LARGE SCALE GENOMIC DNA]</scope>
    <source>
        <strain evidence="5">CGMCC 4.1641</strain>
    </source>
</reference>
<name>A0ABV8SJN4_9BACL</name>
<keyword evidence="5" id="KW-1185">Reference proteome</keyword>
<feature type="domain" description="Alpha fucosidase A-like C-terminal" evidence="2">
    <location>
        <begin position="697"/>
        <end position="803"/>
    </location>
</feature>
<dbReference type="Pfam" id="PF21307">
    <property type="entry name" value="Glyco_hydro_95_C"/>
    <property type="match status" value="1"/>
</dbReference>
<feature type="domain" description="Glycosyl hydrolase family 95 N-terminal" evidence="1">
    <location>
        <begin position="3"/>
        <end position="252"/>
    </location>
</feature>
<dbReference type="Proteomes" id="UP001595755">
    <property type="component" value="Unassembled WGS sequence"/>
</dbReference>